<dbReference type="KEGG" id="ccin:107266370"/>
<dbReference type="InterPro" id="IPR050566">
    <property type="entry name" value="Deoxyribonucleoside_kinase"/>
</dbReference>
<evidence type="ECO:0000256" key="4">
    <source>
        <dbReference type="ARBA" id="ARBA00008606"/>
    </source>
</evidence>
<evidence type="ECO:0000256" key="12">
    <source>
        <dbReference type="ARBA" id="ARBA00023128"/>
    </source>
</evidence>
<dbReference type="InterPro" id="IPR015828">
    <property type="entry name" value="NDUFA10"/>
</dbReference>
<comment type="cofactor">
    <cofactor evidence="1 13">
        <name>FAD</name>
        <dbReference type="ChEBI" id="CHEBI:57692"/>
    </cofactor>
</comment>
<evidence type="ECO:0000259" key="14">
    <source>
        <dbReference type="Pfam" id="PF01712"/>
    </source>
</evidence>
<evidence type="ECO:0000256" key="8">
    <source>
        <dbReference type="ARBA" id="ARBA00022660"/>
    </source>
</evidence>
<evidence type="ECO:0000256" key="13">
    <source>
        <dbReference type="PIRNR" id="PIRNR000543"/>
    </source>
</evidence>
<evidence type="ECO:0000256" key="7">
    <source>
        <dbReference type="ARBA" id="ARBA00022630"/>
    </source>
</evidence>
<evidence type="ECO:0000313" key="16">
    <source>
        <dbReference type="RefSeq" id="XP_015592270.1"/>
    </source>
</evidence>
<comment type="similarity">
    <text evidence="4 13">Belongs to the complex I NDUFA10 subunit family.</text>
</comment>
<keyword evidence="7 13" id="KW-0285">Flavoprotein</keyword>
<keyword evidence="15" id="KW-1185">Reference proteome</keyword>
<keyword evidence="6 13" id="KW-0813">Transport</keyword>
<gene>
    <name evidence="16" type="primary">LOC107266370</name>
</gene>
<dbReference type="PIRSF" id="PIRSF000543">
    <property type="entry name" value="NADH_UQ_42KD"/>
    <property type="match status" value="1"/>
</dbReference>
<dbReference type="SUPFAM" id="SSF52540">
    <property type="entry name" value="P-loop containing nucleoside triphosphate hydrolases"/>
    <property type="match status" value="1"/>
</dbReference>
<dbReference type="GO" id="GO:0005759">
    <property type="term" value="C:mitochondrial matrix"/>
    <property type="evidence" value="ECO:0007669"/>
    <property type="project" value="UniProtKB-SubCell"/>
</dbReference>
<evidence type="ECO:0000256" key="6">
    <source>
        <dbReference type="ARBA" id="ARBA00022448"/>
    </source>
</evidence>
<evidence type="ECO:0000256" key="3">
    <source>
        <dbReference type="ARBA" id="ARBA00004305"/>
    </source>
</evidence>
<dbReference type="InterPro" id="IPR027417">
    <property type="entry name" value="P-loop_NTPase"/>
</dbReference>
<dbReference type="AlphaFoldDB" id="A0AAJ7BRW2"/>
<organism evidence="15 16">
    <name type="scientific">Cephus cinctus</name>
    <name type="common">Wheat stem sawfly</name>
    <dbReference type="NCBI Taxonomy" id="211228"/>
    <lineage>
        <taxon>Eukaryota</taxon>
        <taxon>Metazoa</taxon>
        <taxon>Ecdysozoa</taxon>
        <taxon>Arthropoda</taxon>
        <taxon>Hexapoda</taxon>
        <taxon>Insecta</taxon>
        <taxon>Pterygota</taxon>
        <taxon>Neoptera</taxon>
        <taxon>Endopterygota</taxon>
        <taxon>Hymenoptera</taxon>
        <taxon>Cephoidea</taxon>
        <taxon>Cephidae</taxon>
        <taxon>Cephus</taxon>
    </lineage>
</organism>
<name>A0AAJ7BRW2_CEPCN</name>
<evidence type="ECO:0000256" key="11">
    <source>
        <dbReference type="ARBA" id="ARBA00022982"/>
    </source>
</evidence>
<keyword evidence="9 13" id="KW-0274">FAD</keyword>
<evidence type="ECO:0000256" key="1">
    <source>
        <dbReference type="ARBA" id="ARBA00001974"/>
    </source>
</evidence>
<dbReference type="RefSeq" id="XP_015592270.1">
    <property type="nucleotide sequence ID" value="XM_015736784.2"/>
</dbReference>
<comment type="function">
    <text evidence="2 13">Accessory subunit of the mitochondrial membrane respiratory chain NADH dehydrogenase (Complex I), that is believed not to be involved in catalysis. Complex I functions in the transfer of electrons from NADH to the respiratory chain. The immediate electron acceptor for the enzyme is believed to be ubiquinone.</text>
</comment>
<evidence type="ECO:0000313" key="15">
    <source>
        <dbReference type="Proteomes" id="UP000694920"/>
    </source>
</evidence>
<keyword evidence="10" id="KW-0809">Transit peptide</keyword>
<accession>A0AAJ7BRW2</accession>
<dbReference type="CTD" id="42591"/>
<dbReference type="GO" id="GO:0006120">
    <property type="term" value="P:mitochondrial electron transport, NADH to ubiquinone"/>
    <property type="evidence" value="ECO:0007669"/>
    <property type="project" value="InterPro"/>
</dbReference>
<sequence>MKIKMAWTVRTAVIKLPSSGFGILHKVTPNTKNIALMQAAFISTKYIRSLKPPPEHGCPKPYDYVNKRYGVFAQLFDRMMNRFHENSKIIVVDGTIASGKTEVAKTLANEFDMLYSPAPDEEDLYIHESGYDLRKLNHKLPESLQLIDVENFLKNPDHVNSGLFQINMYAARYMQYILALEHILNTGQGVVIERCPWGDTVFMDAMHKAGYVTTATLTSYREIMKNSLHYLMRPNLIVYLDAPVETVQQKIKQRGIPYEVNSKVLTKDYLQTIEKSTRINYLKSLSSHAEILIYDWSNGGDAGSIIEDIEQINFETERHDPKHADWKFDAVDSVRRRRVLYTNNKIELINALKVDEVWNPDLLITPEEDNKYRLVMDEMEEELRYQKGYNHLKGDKVLWKL</sequence>
<evidence type="ECO:0000256" key="9">
    <source>
        <dbReference type="ARBA" id="ARBA00022827"/>
    </source>
</evidence>
<dbReference type="Proteomes" id="UP000694920">
    <property type="component" value="Unplaced"/>
</dbReference>
<protein>
    <recommendedName>
        <fullName evidence="5 13">NADH dehydrogenase [ubiquinone] 1 alpha subcomplex subunit 10, mitochondrial</fullName>
    </recommendedName>
</protein>
<keyword evidence="12 13" id="KW-0496">Mitochondrion</keyword>
<keyword evidence="11 13" id="KW-0249">Electron transport</keyword>
<dbReference type="InterPro" id="IPR031314">
    <property type="entry name" value="DNK_dom"/>
</dbReference>
<dbReference type="GeneID" id="107266370"/>
<dbReference type="Pfam" id="PF01712">
    <property type="entry name" value="dNK"/>
    <property type="match status" value="1"/>
</dbReference>
<evidence type="ECO:0000256" key="5">
    <source>
        <dbReference type="ARBA" id="ARBA00017279"/>
    </source>
</evidence>
<proteinExistence type="inferred from homology"/>
<evidence type="ECO:0000256" key="2">
    <source>
        <dbReference type="ARBA" id="ARBA00003195"/>
    </source>
</evidence>
<feature type="domain" description="Deoxynucleoside kinase" evidence="14">
    <location>
        <begin position="90"/>
        <end position="311"/>
    </location>
</feature>
<dbReference type="PANTHER" id="PTHR10513:SF15">
    <property type="entry name" value="NADH DEHYDROGENASE [UBIQUINONE] 1 ALPHA SUBCOMPLEX SUBUNIT 10, MITOCHONDRIAL"/>
    <property type="match status" value="1"/>
</dbReference>
<dbReference type="PANTHER" id="PTHR10513">
    <property type="entry name" value="DEOXYNUCLEOSIDE KINASE"/>
    <property type="match status" value="1"/>
</dbReference>
<comment type="subcellular location">
    <subcellularLocation>
        <location evidence="3 13">Mitochondrion matrix</location>
    </subcellularLocation>
</comment>
<keyword evidence="8 13" id="KW-0679">Respiratory chain</keyword>
<dbReference type="Gene3D" id="3.40.50.300">
    <property type="entry name" value="P-loop containing nucleotide triphosphate hydrolases"/>
    <property type="match status" value="1"/>
</dbReference>
<evidence type="ECO:0000256" key="10">
    <source>
        <dbReference type="ARBA" id="ARBA00022946"/>
    </source>
</evidence>
<reference evidence="16" key="1">
    <citation type="submission" date="2025-08" db="UniProtKB">
        <authorList>
            <consortium name="RefSeq"/>
        </authorList>
    </citation>
    <scope>IDENTIFICATION</scope>
</reference>